<evidence type="ECO:0000256" key="3">
    <source>
        <dbReference type="ARBA" id="ARBA00022989"/>
    </source>
</evidence>
<proteinExistence type="predicted"/>
<keyword evidence="4 5" id="KW-0472">Membrane</keyword>
<name>A0ABW6CR46_9CAUL</name>
<protein>
    <submittedName>
        <fullName evidence="6">DoxX family protein</fullName>
    </submittedName>
</protein>
<sequence>MTTTDTPKAMLWTGRVLSGLFVAFMLMDLTMKLLDLPVVAETSRQLGLPTDQARLLGTIQLICVALYLYPRTSVLGAVLVTAYMGGAVETHLRVGSPLFSHILFGVYLAVMAWGGLWLRDARLRSLFPWRRL</sequence>
<evidence type="ECO:0000256" key="2">
    <source>
        <dbReference type="ARBA" id="ARBA00022692"/>
    </source>
</evidence>
<keyword evidence="3 5" id="KW-1133">Transmembrane helix</keyword>
<dbReference type="InterPro" id="IPR032808">
    <property type="entry name" value="DoxX"/>
</dbReference>
<dbReference type="RefSeq" id="WP_377367011.1">
    <property type="nucleotide sequence ID" value="NZ_JAOTJD010000002.1"/>
</dbReference>
<keyword evidence="2 5" id="KW-0812">Transmembrane</keyword>
<dbReference type="EMBL" id="JAOTJD010000002">
    <property type="protein sequence ID" value="MFD3262662.1"/>
    <property type="molecule type" value="Genomic_DNA"/>
</dbReference>
<gene>
    <name evidence="6" type="ORF">OCL97_01655</name>
</gene>
<keyword evidence="7" id="KW-1185">Reference proteome</keyword>
<accession>A0ABW6CR46</accession>
<feature type="transmembrane region" description="Helical" evidence="5">
    <location>
        <begin position="98"/>
        <end position="118"/>
    </location>
</feature>
<comment type="caution">
    <text evidence="6">The sequence shown here is derived from an EMBL/GenBank/DDBJ whole genome shotgun (WGS) entry which is preliminary data.</text>
</comment>
<reference evidence="6 7" key="1">
    <citation type="submission" date="2022-09" db="EMBL/GenBank/DDBJ databases">
        <title>New species of Phenylobacterium.</title>
        <authorList>
            <person name="Mieszkin S."/>
        </authorList>
    </citation>
    <scope>NUCLEOTIDE SEQUENCE [LARGE SCALE GENOMIC DNA]</scope>
    <source>
        <strain evidence="6 7">HK31-G</strain>
    </source>
</reference>
<dbReference type="Proteomes" id="UP001598130">
    <property type="component" value="Unassembled WGS sequence"/>
</dbReference>
<dbReference type="Pfam" id="PF13564">
    <property type="entry name" value="DoxX_2"/>
    <property type="match status" value="1"/>
</dbReference>
<comment type="subcellular location">
    <subcellularLocation>
        <location evidence="1">Membrane</location>
        <topology evidence="1">Multi-pass membrane protein</topology>
    </subcellularLocation>
</comment>
<evidence type="ECO:0000256" key="4">
    <source>
        <dbReference type="ARBA" id="ARBA00023136"/>
    </source>
</evidence>
<evidence type="ECO:0000256" key="1">
    <source>
        <dbReference type="ARBA" id="ARBA00004141"/>
    </source>
</evidence>
<evidence type="ECO:0000256" key="5">
    <source>
        <dbReference type="SAM" id="Phobius"/>
    </source>
</evidence>
<evidence type="ECO:0000313" key="7">
    <source>
        <dbReference type="Proteomes" id="UP001598130"/>
    </source>
</evidence>
<evidence type="ECO:0000313" key="6">
    <source>
        <dbReference type="EMBL" id="MFD3262662.1"/>
    </source>
</evidence>
<organism evidence="6 7">
    <name type="scientific">Phenylobacterium ferrooxidans</name>
    <dbReference type="NCBI Taxonomy" id="2982689"/>
    <lineage>
        <taxon>Bacteria</taxon>
        <taxon>Pseudomonadati</taxon>
        <taxon>Pseudomonadota</taxon>
        <taxon>Alphaproteobacteria</taxon>
        <taxon>Caulobacterales</taxon>
        <taxon>Caulobacteraceae</taxon>
        <taxon>Phenylobacterium</taxon>
    </lineage>
</organism>
<feature type="transmembrane region" description="Helical" evidence="5">
    <location>
        <begin position="55"/>
        <end position="86"/>
    </location>
</feature>